<gene>
    <name evidence="10" type="ORF">V5799_022992</name>
</gene>
<dbReference type="Proteomes" id="UP001321473">
    <property type="component" value="Unassembled WGS sequence"/>
</dbReference>
<dbReference type="InterPro" id="IPR008197">
    <property type="entry name" value="WAP_dom"/>
</dbReference>
<protein>
    <recommendedName>
        <fullName evidence="12">Epidermal cell surface receptor</fullName>
    </recommendedName>
</protein>
<comment type="caution">
    <text evidence="10">The sequence shown here is derived from an EMBL/GenBank/DDBJ whole genome shotgun (WGS) entry which is preliminary data.</text>
</comment>
<dbReference type="PROSITE" id="PS50026">
    <property type="entry name" value="EGF_3"/>
    <property type="match status" value="1"/>
</dbReference>
<feature type="compositionally biased region" description="Basic and acidic residues" evidence="4">
    <location>
        <begin position="1658"/>
        <end position="1672"/>
    </location>
</feature>
<feature type="domain" description="Fibronectin type-III" evidence="8">
    <location>
        <begin position="1359"/>
        <end position="1463"/>
    </location>
</feature>
<dbReference type="GO" id="GO:0005178">
    <property type="term" value="F:integrin binding"/>
    <property type="evidence" value="ECO:0007669"/>
    <property type="project" value="TreeGrafter"/>
</dbReference>
<dbReference type="InterPro" id="IPR001007">
    <property type="entry name" value="VWF_dom"/>
</dbReference>
<keyword evidence="11" id="KW-1185">Reference proteome</keyword>
<dbReference type="CDD" id="cd00063">
    <property type="entry name" value="FN3"/>
    <property type="match status" value="4"/>
</dbReference>
<evidence type="ECO:0000256" key="4">
    <source>
        <dbReference type="SAM" id="MobiDB-lite"/>
    </source>
</evidence>
<feature type="region of interest" description="Disordered" evidence="4">
    <location>
        <begin position="1"/>
        <end position="20"/>
    </location>
</feature>
<keyword evidence="3" id="KW-0245">EGF-like domain</keyword>
<feature type="domain" description="Fibronectin type-III" evidence="8">
    <location>
        <begin position="121"/>
        <end position="219"/>
    </location>
</feature>
<dbReference type="GO" id="GO:0045597">
    <property type="term" value="P:positive regulation of cell differentiation"/>
    <property type="evidence" value="ECO:0007669"/>
    <property type="project" value="TreeGrafter"/>
</dbReference>
<dbReference type="PROSITE" id="PS50853">
    <property type="entry name" value="FN3"/>
    <property type="match status" value="3"/>
</dbReference>
<dbReference type="EMBL" id="JARKHS020001985">
    <property type="protein sequence ID" value="KAK8787231.1"/>
    <property type="molecule type" value="Genomic_DNA"/>
</dbReference>
<dbReference type="InterPro" id="IPR036116">
    <property type="entry name" value="FN3_sf"/>
</dbReference>
<dbReference type="Gene3D" id="4.10.75.10">
    <property type="entry name" value="Elafin-like"/>
    <property type="match status" value="1"/>
</dbReference>
<dbReference type="Pfam" id="PF00095">
    <property type="entry name" value="WAP"/>
    <property type="match status" value="1"/>
</dbReference>
<comment type="function">
    <text evidence="1">Has antibacterial activity.</text>
</comment>
<evidence type="ECO:0000313" key="10">
    <source>
        <dbReference type="EMBL" id="KAK8787231.1"/>
    </source>
</evidence>
<evidence type="ECO:0000256" key="1">
    <source>
        <dbReference type="ARBA" id="ARBA00002878"/>
    </source>
</evidence>
<dbReference type="SUPFAM" id="SSF49265">
    <property type="entry name" value="Fibronectin type III"/>
    <property type="match status" value="3"/>
</dbReference>
<dbReference type="InterPro" id="IPR013783">
    <property type="entry name" value="Ig-like_fold"/>
</dbReference>
<dbReference type="SMART" id="SM00060">
    <property type="entry name" value="FN3"/>
    <property type="match status" value="4"/>
</dbReference>
<dbReference type="PANTHER" id="PTHR11348:SF34">
    <property type="entry name" value="EPIDERMAL CELL SURFACE RECEPTOR-RELATED"/>
    <property type="match status" value="1"/>
</dbReference>
<proteinExistence type="predicted"/>
<sequence>MGSTVKTGHKRQVGQGDDRVQTARTNRSVLLCCAGKLLIQKTAVTHNSVTLQWRMRQYPTPYPGVFYTPRYVGSDTRWTNAEPNDHSVTLKNLRPSTEYVVRIMQDGTQEMIVVKTKDMPTPAAAKVLVTQVTPSSIGLAWDDFKLPSYDAGYVVQHRLLTNRDDAPWEQEQFGNIPLATLDNLKPQTGYQVQVSVWDDKEAGKLGATSEILTVFTIDGCVRYNRTYRVGEEFTEGCELRCVCRGNDEGDCKERCQEPYVRAGAMASDPLCYEKALPDDPCCVSVRCAHSKNAPHGHQHHEPALRTYSQKSGHCPEIVEDQSTDPDSCSNECNSDFECAGVLKCCPSSCGGAVCVEPFSGKDPCDNVFCGPNAICMLENSAPVCRCASGYSGDPNNDTTGCTQEENAATPTVTPPKPDQSAPSTDTCVYKNQTYPVNEYFYDSCSLKCHCTDQTEVECMQRCLFTLEEPPTGNVDPGCEILTDPNDSCCKILACEASPNGTIAVPNVTAPGQNSDAAGNETAKNDVEATTTARPSVANTTVAGASDDQTATTIVYEQETVTEKMLVDTGLTTIVNVMEPANVTDSPLGTSNVTAAGNSIGSDGTPNASRQGGYPGKLHRFDGCEFRGKVYQGGETFFDGCEARCTCSGKGHLSCVPRCNIISASGGDTCKEVADPNDACCRVLVCNPPGDTQAPTSVEGLKLLIEMAEPENGTTVKIRWTMLQDNRTMHMAADTMIQVWYAVVTSDGGTVQWMKHKYKLSDMRAVPASSSFEIRLGGLQPETEYYLRLVKPPGEDADAESSATSSNTVKVKTFAPAVRASFNGCVHRNRTYEAGQVFYDGCDHKCVCHAEGLIECQDRCEVYVDTVGYEDCQWAPAPDDACCMIPYCDGKPPTPRKPSDPQNDVCLDEAGKPHRLGDEWETGQGCLRRVCTCALLANGSALAECVGGCPPLSVTVQSADKDCPQPVVVTPDDPCLCPYVMCNGPRGASVPAPPPSTAVSAAQPGPAMCKYNGRLYSVNEEFYNGCLEVCHCGANLRVNCAIIECPHHFNQHFSECLEWDIDPTFQPSPPNCCPPSKCKKDGSCLFNGVKFRNFQQIPQEMLDCGKRCVCVNGNVSCENRCPPLNSSPPPTLPCHPAQAYRGHLPGDECCTHWMCREPEKPAVHCLFHGERYKLHEEWEVVKGSVRRHCTCKPRAVGGGAEAECTSTCPPIPERFQKPNPQCPRPVVVTPNDPGVCPYIVCSPTQPGKELQNVSVVAVNSTTIRVRFTLANILIGLVGHAELHFTTDPLTPRETWSTQKFARPKRLFDTANIEYYLSSLRPDTTYFFQIQIIIDSLQSGPESQVFKLTMPPEPTTTTTVPPLLLLDMMMAVNSIDPHTAKVSWRPLDTREKKYVDGLQIRYKLAGQDHAPWKTTPMIHRDRTSYLIQDLEPSSSYLIDMQFAVPEGLPTRIESAQHVEMRTAPMPKDEYQFEMIVNVKRTEQYSASLVLDGIPEPITKYVHVFSVMYKSEAAAEHVQKFMLLKEPKILLEDLKPGQRYKVWVDAYLTNGKTTTSNILDFHTKPGPPPTTTTTSTTTSTTTESNEIEDSKAVALHSVHQDTSTAEAYYIALIVVAIVAAVAGLAFAVVLVLLLRRQSTAKAPITRNPSESAYDNPTYKTYDGEKPEEKNGNVQA</sequence>
<feature type="transmembrane region" description="Helical" evidence="5">
    <location>
        <begin position="1604"/>
        <end position="1631"/>
    </location>
</feature>
<evidence type="ECO:0000259" key="7">
    <source>
        <dbReference type="PROSITE" id="PS50184"/>
    </source>
</evidence>
<dbReference type="PROSITE" id="PS50184">
    <property type="entry name" value="VWFC_2"/>
    <property type="match status" value="1"/>
</dbReference>
<dbReference type="GO" id="GO:0030414">
    <property type="term" value="F:peptidase inhibitor activity"/>
    <property type="evidence" value="ECO:0007669"/>
    <property type="project" value="InterPro"/>
</dbReference>
<dbReference type="GO" id="GO:0005615">
    <property type="term" value="C:extracellular space"/>
    <property type="evidence" value="ECO:0007669"/>
    <property type="project" value="TreeGrafter"/>
</dbReference>
<feature type="region of interest" description="Disordered" evidence="4">
    <location>
        <begin position="399"/>
        <end position="424"/>
    </location>
</feature>
<dbReference type="GO" id="GO:0007155">
    <property type="term" value="P:cell adhesion"/>
    <property type="evidence" value="ECO:0007669"/>
    <property type="project" value="TreeGrafter"/>
</dbReference>
<dbReference type="PANTHER" id="PTHR11348">
    <property type="entry name" value="CONNECTIVE TISSUE GROWTH FACTOR-RELATED"/>
    <property type="match status" value="1"/>
</dbReference>
<comment type="caution">
    <text evidence="3">Lacks conserved residue(s) required for the propagation of feature annotation.</text>
</comment>
<accession>A0AAQ4FKK2</accession>
<evidence type="ECO:0000256" key="5">
    <source>
        <dbReference type="SAM" id="Phobius"/>
    </source>
</evidence>
<dbReference type="SUPFAM" id="SSF57256">
    <property type="entry name" value="Elafin-like"/>
    <property type="match status" value="1"/>
</dbReference>
<feature type="domain" description="Fibronectin type-III" evidence="8">
    <location>
        <begin position="1248"/>
        <end position="1351"/>
    </location>
</feature>
<keyword evidence="5" id="KW-0472">Membrane</keyword>
<evidence type="ECO:0008006" key="12">
    <source>
        <dbReference type="Google" id="ProtNLM"/>
    </source>
</evidence>
<feature type="region of interest" description="Disordered" evidence="4">
    <location>
        <begin position="1640"/>
        <end position="1672"/>
    </location>
</feature>
<feature type="compositionally biased region" description="Polar residues" evidence="4">
    <location>
        <begin position="1640"/>
        <end position="1655"/>
    </location>
</feature>
<dbReference type="SMART" id="SM00214">
    <property type="entry name" value="VWC"/>
    <property type="match status" value="8"/>
</dbReference>
<dbReference type="InterPro" id="IPR050941">
    <property type="entry name" value="CCN"/>
</dbReference>
<keyword evidence="5" id="KW-1133">Transmembrane helix</keyword>
<feature type="compositionally biased region" description="Polar residues" evidence="4">
    <location>
        <begin position="399"/>
        <end position="411"/>
    </location>
</feature>
<feature type="region of interest" description="Disordered" evidence="4">
    <location>
        <begin position="1557"/>
        <end position="1585"/>
    </location>
</feature>
<feature type="domain" description="EGF-like" evidence="6">
    <location>
        <begin position="360"/>
        <end position="397"/>
    </location>
</feature>
<evidence type="ECO:0000259" key="9">
    <source>
        <dbReference type="PROSITE" id="PS51390"/>
    </source>
</evidence>
<evidence type="ECO:0000256" key="3">
    <source>
        <dbReference type="PROSITE-ProRule" id="PRU00076"/>
    </source>
</evidence>
<dbReference type="Gene3D" id="2.60.40.10">
    <property type="entry name" value="Immunoglobulins"/>
    <property type="match status" value="5"/>
</dbReference>
<name>A0AAQ4FKK2_AMBAM</name>
<reference evidence="10 11" key="1">
    <citation type="journal article" date="2023" name="Arcadia Sci">
        <title>De novo assembly of a long-read Amblyomma americanum tick genome.</title>
        <authorList>
            <person name="Chou S."/>
            <person name="Poskanzer K.E."/>
            <person name="Rollins M."/>
            <person name="Thuy-Boun P.S."/>
        </authorList>
    </citation>
    <scope>NUCLEOTIDE SEQUENCE [LARGE SCALE GENOMIC DNA]</scope>
    <source>
        <strain evidence="10">F_SG_1</strain>
        <tissue evidence="10">Salivary glands</tissue>
    </source>
</reference>
<dbReference type="PROSITE" id="PS51390">
    <property type="entry name" value="WAP"/>
    <property type="match status" value="1"/>
</dbReference>
<evidence type="ECO:0000256" key="2">
    <source>
        <dbReference type="ARBA" id="ARBA00022729"/>
    </source>
</evidence>
<feature type="domain" description="VWFC" evidence="7">
    <location>
        <begin position="1081"/>
        <end position="1155"/>
    </location>
</feature>
<dbReference type="SMART" id="SM00217">
    <property type="entry name" value="WAP"/>
    <property type="match status" value="1"/>
</dbReference>
<keyword evidence="2" id="KW-0732">Signal</keyword>
<evidence type="ECO:0000259" key="8">
    <source>
        <dbReference type="PROSITE" id="PS50853"/>
    </source>
</evidence>
<dbReference type="InterPro" id="IPR003961">
    <property type="entry name" value="FN3_dom"/>
</dbReference>
<dbReference type="InterPro" id="IPR000742">
    <property type="entry name" value="EGF"/>
</dbReference>
<evidence type="ECO:0000313" key="11">
    <source>
        <dbReference type="Proteomes" id="UP001321473"/>
    </source>
</evidence>
<evidence type="ECO:0000259" key="6">
    <source>
        <dbReference type="PROSITE" id="PS50026"/>
    </source>
</evidence>
<keyword evidence="5" id="KW-0812">Transmembrane</keyword>
<organism evidence="10 11">
    <name type="scientific">Amblyomma americanum</name>
    <name type="common">Lone star tick</name>
    <dbReference type="NCBI Taxonomy" id="6943"/>
    <lineage>
        <taxon>Eukaryota</taxon>
        <taxon>Metazoa</taxon>
        <taxon>Ecdysozoa</taxon>
        <taxon>Arthropoda</taxon>
        <taxon>Chelicerata</taxon>
        <taxon>Arachnida</taxon>
        <taxon>Acari</taxon>
        <taxon>Parasitiformes</taxon>
        <taxon>Ixodida</taxon>
        <taxon>Ixodoidea</taxon>
        <taxon>Ixodidae</taxon>
        <taxon>Amblyomminae</taxon>
        <taxon>Amblyomma</taxon>
    </lineage>
</organism>
<feature type="domain" description="WAP" evidence="9">
    <location>
        <begin position="307"/>
        <end position="358"/>
    </location>
</feature>
<feature type="compositionally biased region" description="Low complexity" evidence="4">
    <location>
        <begin position="1568"/>
        <end position="1579"/>
    </location>
</feature>
<dbReference type="InterPro" id="IPR036645">
    <property type="entry name" value="Elafin-like_sf"/>
</dbReference>